<keyword evidence="2" id="KW-0460">Magnesium</keyword>
<dbReference type="CDD" id="cd12823">
    <property type="entry name" value="Mrs2_Mfm1p-like"/>
    <property type="match status" value="1"/>
</dbReference>
<feature type="transmembrane region" description="Helical" evidence="2">
    <location>
        <begin position="390"/>
        <end position="412"/>
    </location>
</feature>
<evidence type="ECO:0000256" key="1">
    <source>
        <dbReference type="ARBA" id="ARBA00007535"/>
    </source>
</evidence>
<protein>
    <recommendedName>
        <fullName evidence="2">Magnesium transporter</fullName>
    </recommendedName>
</protein>
<sequence>MDSIRNAASGGGGGIGSHKKKAAGVRAWLLIDTIGDAQIVEEERQSIMRRTDPSVIKFVADLQIRLLRFQSATTIQEGSVSSDETGSGNSICNSHDDLMRSRIDQGPSKYSLGFQNGQMVLPYEFIVLEACLQAACSSLEDEATTLELEAHPALDKLASKISTLNLERVRQIKSRLLMISGRVQKVRDELESLLDDDEDMAEMYLTHKGMKKHLDGSCLSSASSQSENNDIDDEFFQPDMDDRTTEISLVGNDIPNDYEGNLSNIDAQDHFLAIQNSIRGDSNRSNTSITPSVFSEQLDVEELEMLLEAYFLQIDGTLNKLSTLREYVDDTEDYINIMLDDKQNQLLKFWVMLATGTLVLNVFGNVFGTLGMQIKIELFNNVNGSGRPEFWWFASAGTAGSIIMYVLAIAWCKHKGLA</sequence>
<keyword evidence="2" id="KW-0813">Transport</keyword>
<dbReference type="PANTHER" id="PTHR13890:SF35">
    <property type="entry name" value="MAGNESIUM TRANSPORTER MRS2-3"/>
    <property type="match status" value="1"/>
</dbReference>
<organism evidence="3 4">
    <name type="scientific">Macleaya cordata</name>
    <name type="common">Five-seeded plume-poppy</name>
    <name type="synonym">Bocconia cordata</name>
    <dbReference type="NCBI Taxonomy" id="56857"/>
    <lineage>
        <taxon>Eukaryota</taxon>
        <taxon>Viridiplantae</taxon>
        <taxon>Streptophyta</taxon>
        <taxon>Embryophyta</taxon>
        <taxon>Tracheophyta</taxon>
        <taxon>Spermatophyta</taxon>
        <taxon>Magnoliopsida</taxon>
        <taxon>Ranunculales</taxon>
        <taxon>Papaveraceae</taxon>
        <taxon>Papaveroideae</taxon>
        <taxon>Macleaya</taxon>
    </lineage>
</organism>
<dbReference type="GO" id="GO:0016020">
    <property type="term" value="C:membrane"/>
    <property type="evidence" value="ECO:0007669"/>
    <property type="project" value="UniProtKB-SubCell"/>
</dbReference>
<evidence type="ECO:0000313" key="4">
    <source>
        <dbReference type="Proteomes" id="UP000195402"/>
    </source>
</evidence>
<dbReference type="EMBL" id="MVGT01003451">
    <property type="protein sequence ID" value="OVA03964.1"/>
    <property type="molecule type" value="Genomic_DNA"/>
</dbReference>
<name>A0A200Q0H3_MACCD</name>
<keyword evidence="2" id="KW-0812">Transmembrane</keyword>
<dbReference type="GO" id="GO:0015095">
    <property type="term" value="F:magnesium ion transmembrane transporter activity"/>
    <property type="evidence" value="ECO:0007669"/>
    <property type="project" value="TreeGrafter"/>
</dbReference>
<dbReference type="InParanoid" id="A0A200Q0H3"/>
<keyword evidence="2" id="KW-1133">Transmembrane helix</keyword>
<keyword evidence="2" id="KW-0472">Membrane</keyword>
<dbReference type="Proteomes" id="UP000195402">
    <property type="component" value="Unassembled WGS sequence"/>
</dbReference>
<dbReference type="OMA" id="FHHATIA"/>
<dbReference type="Gene3D" id="1.20.58.340">
    <property type="entry name" value="Magnesium transport protein CorA, transmembrane region"/>
    <property type="match status" value="1"/>
</dbReference>
<evidence type="ECO:0000313" key="3">
    <source>
        <dbReference type="EMBL" id="OVA03964.1"/>
    </source>
</evidence>
<keyword evidence="2" id="KW-0406">Ion transport</keyword>
<dbReference type="PANTHER" id="PTHR13890">
    <property type="entry name" value="RNA SPLICING PROTEIN MRS2, MITOCHONDRIAL"/>
    <property type="match status" value="1"/>
</dbReference>
<dbReference type="Pfam" id="PF22099">
    <property type="entry name" value="MRS2-like"/>
    <property type="match status" value="2"/>
</dbReference>
<feature type="transmembrane region" description="Helical" evidence="2">
    <location>
        <begin position="349"/>
        <end position="370"/>
    </location>
</feature>
<gene>
    <name evidence="3" type="ORF">BVC80_459g4</name>
</gene>
<reference evidence="3 4" key="1">
    <citation type="journal article" date="2017" name="Mol. Plant">
        <title>The Genome of Medicinal Plant Macleaya cordata Provides New Insights into Benzylisoquinoline Alkaloids Metabolism.</title>
        <authorList>
            <person name="Liu X."/>
            <person name="Liu Y."/>
            <person name="Huang P."/>
            <person name="Ma Y."/>
            <person name="Qing Z."/>
            <person name="Tang Q."/>
            <person name="Cao H."/>
            <person name="Cheng P."/>
            <person name="Zheng Y."/>
            <person name="Yuan Z."/>
            <person name="Zhou Y."/>
            <person name="Liu J."/>
            <person name="Tang Z."/>
            <person name="Zhuo Y."/>
            <person name="Zhang Y."/>
            <person name="Yu L."/>
            <person name="Huang J."/>
            <person name="Yang P."/>
            <person name="Peng Q."/>
            <person name="Zhang J."/>
            <person name="Jiang W."/>
            <person name="Zhang Z."/>
            <person name="Lin K."/>
            <person name="Ro D.K."/>
            <person name="Chen X."/>
            <person name="Xiong X."/>
            <person name="Shang Y."/>
            <person name="Huang S."/>
            <person name="Zeng J."/>
        </authorList>
    </citation>
    <scope>NUCLEOTIDE SEQUENCE [LARGE SCALE GENOMIC DNA]</scope>
    <source>
        <strain evidence="4">cv. BLH2017</strain>
        <tissue evidence="3">Root</tissue>
    </source>
</reference>
<dbReference type="AlphaFoldDB" id="A0A200Q0H3"/>
<accession>A0A200Q0H3</accession>
<evidence type="ECO:0000256" key="2">
    <source>
        <dbReference type="RuleBase" id="RU366041"/>
    </source>
</evidence>
<comment type="similarity">
    <text evidence="1 2">Belongs to the CorA metal ion transporter (MIT) (TC 1.A.35.5) family.</text>
</comment>
<proteinExistence type="inferred from homology"/>
<comment type="caution">
    <text evidence="3">The sequence shown here is derived from an EMBL/GenBank/DDBJ whole genome shotgun (WGS) entry which is preliminary data.</text>
</comment>
<dbReference type="InterPro" id="IPR039204">
    <property type="entry name" value="MRS2-like"/>
</dbReference>
<dbReference type="OrthoDB" id="10251508at2759"/>
<comment type="subcellular location">
    <subcellularLocation>
        <location evidence="2">Membrane</location>
        <topology evidence="2">Multi-pass membrane protein</topology>
    </subcellularLocation>
</comment>
<keyword evidence="4" id="KW-1185">Reference proteome</keyword>
<comment type="function">
    <text evidence="2">Magnesium transporter that may mediate the influx of magnesium.</text>
</comment>